<dbReference type="Pfam" id="PF05699">
    <property type="entry name" value="Dimer_Tnp_hAT"/>
    <property type="match status" value="1"/>
</dbReference>
<dbReference type="GeneTree" id="ENSGT00940000177343"/>
<name>A0A8C6L798_NOTFU</name>
<dbReference type="Ensembl" id="ENSNFUT00015015455.1">
    <property type="protein sequence ID" value="ENSNFUP00015014733.1"/>
    <property type="gene ID" value="ENSNFUG00015007149.1"/>
</dbReference>
<evidence type="ECO:0000259" key="1">
    <source>
        <dbReference type="Pfam" id="PF05699"/>
    </source>
</evidence>
<feature type="domain" description="HAT C-terminal dimerisation" evidence="1">
    <location>
        <begin position="66"/>
        <end position="106"/>
    </location>
</feature>
<protein>
    <recommendedName>
        <fullName evidence="1">HAT C-terminal dimerisation domain-containing protein</fullName>
    </recommendedName>
</protein>
<reference evidence="2" key="3">
    <citation type="submission" date="2025-09" db="UniProtKB">
        <authorList>
            <consortium name="Ensembl"/>
        </authorList>
    </citation>
    <scope>IDENTIFICATION</scope>
</reference>
<dbReference type="AlphaFoldDB" id="A0A8C6L798"/>
<dbReference type="InterPro" id="IPR052958">
    <property type="entry name" value="IFN-induced_PKR_regulator"/>
</dbReference>
<proteinExistence type="predicted"/>
<dbReference type="Proteomes" id="UP000694548">
    <property type="component" value="Chromosome sgr08"/>
</dbReference>
<evidence type="ECO:0000313" key="2">
    <source>
        <dbReference type="Ensembl" id="ENSNFUP00015014733.1"/>
    </source>
</evidence>
<reference evidence="2" key="1">
    <citation type="submission" date="2014-08" db="EMBL/GenBank/DDBJ databases">
        <authorList>
            <person name="Senf B."/>
            <person name="Petzold A."/>
            <person name="Downie B.R."/>
            <person name="Koch P."/>
            <person name="Platzer M."/>
        </authorList>
    </citation>
    <scope>NUCLEOTIDE SEQUENCE [LARGE SCALE GENOMIC DNA]</scope>
    <source>
        <strain evidence="2">GRZ</strain>
    </source>
</reference>
<dbReference type="PANTHER" id="PTHR46289:SF14">
    <property type="entry name" value="DUF4371 DOMAIN-CONTAINING PROTEIN"/>
    <property type="match status" value="1"/>
</dbReference>
<organism evidence="2 3">
    <name type="scientific">Nothobranchius furzeri</name>
    <name type="common">Turquoise killifish</name>
    <dbReference type="NCBI Taxonomy" id="105023"/>
    <lineage>
        <taxon>Eukaryota</taxon>
        <taxon>Metazoa</taxon>
        <taxon>Chordata</taxon>
        <taxon>Craniata</taxon>
        <taxon>Vertebrata</taxon>
        <taxon>Euteleostomi</taxon>
        <taxon>Actinopterygii</taxon>
        <taxon>Neopterygii</taxon>
        <taxon>Teleostei</taxon>
        <taxon>Neoteleostei</taxon>
        <taxon>Acanthomorphata</taxon>
        <taxon>Ovalentaria</taxon>
        <taxon>Atherinomorphae</taxon>
        <taxon>Cyprinodontiformes</taxon>
        <taxon>Nothobranchiidae</taxon>
        <taxon>Nothobranchius</taxon>
    </lineage>
</organism>
<dbReference type="InterPro" id="IPR008906">
    <property type="entry name" value="HATC_C_dom"/>
</dbReference>
<dbReference type="PANTHER" id="PTHR46289">
    <property type="entry name" value="52 KDA REPRESSOR OF THE INHIBITOR OF THE PROTEIN KINASE-LIKE PROTEIN-RELATED"/>
    <property type="match status" value="1"/>
</dbReference>
<sequence length="133" mass="15028">MTLLRKCGVKHLSYAHEATLRQLSTIQRVTSDETCCREKKWGKESPTTLREMTQFLDPYQDIAVVLPVSSASSEQSFSTLRLIKTYLLSAMTDKRLSSLAVLSIESKRAKSLDLEEFVKCFAEQHGSPCIQLL</sequence>
<keyword evidence="3" id="KW-1185">Reference proteome</keyword>
<dbReference type="GO" id="GO:0046983">
    <property type="term" value="F:protein dimerization activity"/>
    <property type="evidence" value="ECO:0007669"/>
    <property type="project" value="InterPro"/>
</dbReference>
<evidence type="ECO:0000313" key="3">
    <source>
        <dbReference type="Proteomes" id="UP000694548"/>
    </source>
</evidence>
<accession>A0A8C6L798</accession>
<reference evidence="2" key="2">
    <citation type="submission" date="2025-08" db="UniProtKB">
        <authorList>
            <consortium name="Ensembl"/>
        </authorList>
    </citation>
    <scope>IDENTIFICATION</scope>
</reference>